<keyword evidence="5 8" id="KW-0732">Signal</keyword>
<dbReference type="Proteomes" id="UP001597032">
    <property type="component" value="Unassembled WGS sequence"/>
</dbReference>
<dbReference type="SUPFAM" id="SSF56935">
    <property type="entry name" value="Porins"/>
    <property type="match status" value="1"/>
</dbReference>
<sequence>MKKIYIMAVLLCTAYIASAQTLGYNDVGVLFSKETINGTARYNGMSGAFGALGGDLSAVDVNPAGAAVFLNSEFALSLNLKNIETNATYYGNKEFSENDVTNLSQAGGVFVFNNSYKNSGWGKIALGFNYSIVNDFENQWIAKGNNNYPTWIDDPNDNSIQYLNSDGQYFENYTEGKNDKYTFTIASEYNNNLYIGASFSTYDIESYQRILLEEYNYDGSGNNLEASLIQELLTYGEGFSFNVGLISKPNDNIRLGLAYQSPVWYNLAEDYLDYDLEVYVSNTNEVISDYSGINAFDYKLRTPSKLTGSFAYIFNKQGLISVDYIHKNYSNINLSGGNFVSENNQFETDLKSVGEFKIGTEWRFDALSLRGGYHYEKSPYKAALDSDAIEGYSLGAGYKFRGGKLDVSYQNDTNTSAYNFYPQYNNINSSELDFNTSKVTITLVLNI</sequence>
<organism evidence="9 10">
    <name type="scientific">Lutibacter aestuarii</name>
    <dbReference type="NCBI Taxonomy" id="861111"/>
    <lineage>
        <taxon>Bacteria</taxon>
        <taxon>Pseudomonadati</taxon>
        <taxon>Bacteroidota</taxon>
        <taxon>Flavobacteriia</taxon>
        <taxon>Flavobacteriales</taxon>
        <taxon>Flavobacteriaceae</taxon>
        <taxon>Lutibacter</taxon>
    </lineage>
</organism>
<keyword evidence="4" id="KW-0812">Transmembrane</keyword>
<evidence type="ECO:0000256" key="5">
    <source>
        <dbReference type="ARBA" id="ARBA00022729"/>
    </source>
</evidence>
<keyword evidence="3" id="KW-1134">Transmembrane beta strand</keyword>
<evidence type="ECO:0000313" key="10">
    <source>
        <dbReference type="Proteomes" id="UP001597032"/>
    </source>
</evidence>
<reference evidence="10" key="1">
    <citation type="journal article" date="2019" name="Int. J. Syst. Evol. Microbiol.">
        <title>The Global Catalogue of Microorganisms (GCM) 10K type strain sequencing project: providing services to taxonomists for standard genome sequencing and annotation.</title>
        <authorList>
            <consortium name="The Broad Institute Genomics Platform"/>
            <consortium name="The Broad Institute Genome Sequencing Center for Infectious Disease"/>
            <person name="Wu L."/>
            <person name="Ma J."/>
        </authorList>
    </citation>
    <scope>NUCLEOTIDE SEQUENCE [LARGE SCALE GENOMIC DNA]</scope>
    <source>
        <strain evidence="10">CCUG 60022</strain>
    </source>
</reference>
<keyword evidence="6" id="KW-0472">Membrane</keyword>
<evidence type="ECO:0000256" key="3">
    <source>
        <dbReference type="ARBA" id="ARBA00022452"/>
    </source>
</evidence>
<gene>
    <name evidence="9" type="ORF">ACFQZW_01725</name>
</gene>
<comment type="caution">
    <text evidence="9">The sequence shown here is derived from an EMBL/GenBank/DDBJ whole genome shotgun (WGS) entry which is preliminary data.</text>
</comment>
<keyword evidence="10" id="KW-1185">Reference proteome</keyword>
<evidence type="ECO:0000256" key="6">
    <source>
        <dbReference type="ARBA" id="ARBA00023136"/>
    </source>
</evidence>
<dbReference type="Gene3D" id="2.40.160.60">
    <property type="entry name" value="Outer membrane protein transport protein (OMPP1/FadL/TodX)"/>
    <property type="match status" value="1"/>
</dbReference>
<evidence type="ECO:0000256" key="1">
    <source>
        <dbReference type="ARBA" id="ARBA00004571"/>
    </source>
</evidence>
<proteinExistence type="inferred from homology"/>
<accession>A0ABW2Z3T7</accession>
<dbReference type="InterPro" id="IPR005017">
    <property type="entry name" value="OMPP1/FadL/TodX"/>
</dbReference>
<comment type="similarity">
    <text evidence="2">Belongs to the OmpP1/FadL family.</text>
</comment>
<evidence type="ECO:0000256" key="2">
    <source>
        <dbReference type="ARBA" id="ARBA00008163"/>
    </source>
</evidence>
<comment type="subcellular location">
    <subcellularLocation>
        <location evidence="1">Cell outer membrane</location>
        <topology evidence="1">Multi-pass membrane protein</topology>
    </subcellularLocation>
</comment>
<keyword evidence="7" id="KW-0998">Cell outer membrane</keyword>
<name>A0ABW2Z3T7_9FLAO</name>
<feature type="chain" id="PRO_5045497177" evidence="8">
    <location>
        <begin position="20"/>
        <end position="447"/>
    </location>
</feature>
<evidence type="ECO:0000313" key="9">
    <source>
        <dbReference type="EMBL" id="MFD0760792.1"/>
    </source>
</evidence>
<dbReference type="EMBL" id="JBHTIC010000002">
    <property type="protein sequence ID" value="MFD0760792.1"/>
    <property type="molecule type" value="Genomic_DNA"/>
</dbReference>
<evidence type="ECO:0000256" key="4">
    <source>
        <dbReference type="ARBA" id="ARBA00022692"/>
    </source>
</evidence>
<evidence type="ECO:0000256" key="7">
    <source>
        <dbReference type="ARBA" id="ARBA00023237"/>
    </source>
</evidence>
<dbReference type="PANTHER" id="PTHR35093:SF8">
    <property type="entry name" value="OUTER MEMBRANE PROTEIN NMB0088-RELATED"/>
    <property type="match status" value="1"/>
</dbReference>
<feature type="signal peptide" evidence="8">
    <location>
        <begin position="1"/>
        <end position="19"/>
    </location>
</feature>
<dbReference type="RefSeq" id="WP_386781360.1">
    <property type="nucleotide sequence ID" value="NZ_JBHTIC010000002.1"/>
</dbReference>
<dbReference type="PANTHER" id="PTHR35093">
    <property type="entry name" value="OUTER MEMBRANE PROTEIN NMB0088-RELATED"/>
    <property type="match status" value="1"/>
</dbReference>
<evidence type="ECO:0000256" key="8">
    <source>
        <dbReference type="SAM" id="SignalP"/>
    </source>
</evidence>
<dbReference type="Pfam" id="PF03349">
    <property type="entry name" value="Toluene_X"/>
    <property type="match status" value="1"/>
</dbReference>
<protein>
    <submittedName>
        <fullName evidence="9">OmpP1/FadL family transporter</fullName>
    </submittedName>
</protein>